<feature type="region of interest" description="Disordered" evidence="9">
    <location>
        <begin position="512"/>
        <end position="534"/>
    </location>
</feature>
<protein>
    <recommendedName>
        <fullName evidence="3">Transcription initiation factor TFIID subunit 4</fullName>
    </recommendedName>
    <alternativeName>
        <fullName evidence="8">TBP-associated factor 4</fullName>
    </alternativeName>
</protein>
<sequence>MAQPFEYPPTKRVRMDEAGSPHPVTPYASSPSPITPQIQTPQIQLPIAPNPYSFNTPQPIHMPGEMAPPIGTPGGVMGPPQRPADKPVEKQGRDQGTDMNALTDVMFGTGVNLKDEEAAMQASYRDSLSQSFGSFNTQTTGTITPSGSFGASQPYSFPSSGLSSQRPVSQQSIDDELAARHKQVARQYNERKSAPLYDPFLQMNTLRIKVQDKAYDNGVKTDLGGVYYKNPDPGTTSSGVAGVGPDGIGVIAAAAHHSPSSWLAANAQLTELLSLLSLAANERLRNITEDAYELARNRQANSHGVVDPNWTSLATGGGKASNTSAVPLSVTKTAWDRQPGTVVPSKRPLEDSLQNHNRLPTPPSEPSPTPKPTVSYANNLATVLRGLSQEDHQAEEARIAKRQKRQNAAKAAAAPAAPDGATNGVDASPATPGSTTTPGTPINAIAPDLAKLTKKERERQNKQQTEDVLHASANTAASMALGGGRKFSWMSSGAKPPPAARTNTSVGAPTAAATAGRVPAGAPVQEGMKARDRKIGSWKEDGKYGKGIQLRDLTHVLEHDGKAKRTVARILMRMSSKDEMQSTEYMQQ</sequence>
<feature type="compositionally biased region" description="Pro residues" evidence="9">
    <location>
        <begin position="360"/>
        <end position="371"/>
    </location>
</feature>
<feature type="domain" description="Transcription initiation factor TFIID component TAF4 C-terminal" evidence="10">
    <location>
        <begin position="448"/>
        <end position="565"/>
    </location>
</feature>
<feature type="region of interest" description="Disordered" evidence="9">
    <location>
        <begin position="136"/>
        <end position="167"/>
    </location>
</feature>
<feature type="region of interest" description="Disordered" evidence="9">
    <location>
        <begin position="73"/>
        <end position="98"/>
    </location>
</feature>
<evidence type="ECO:0000313" key="12">
    <source>
        <dbReference type="Proteomes" id="UP000799772"/>
    </source>
</evidence>
<evidence type="ECO:0000256" key="7">
    <source>
        <dbReference type="ARBA" id="ARBA00025346"/>
    </source>
</evidence>
<feature type="compositionally biased region" description="Low complexity" evidence="9">
    <location>
        <begin position="512"/>
        <end position="524"/>
    </location>
</feature>
<evidence type="ECO:0000313" key="11">
    <source>
        <dbReference type="EMBL" id="KAF2092749.1"/>
    </source>
</evidence>
<feature type="compositionally biased region" description="Low complexity" evidence="9">
    <location>
        <begin position="427"/>
        <end position="441"/>
    </location>
</feature>
<keyword evidence="12" id="KW-1185">Reference proteome</keyword>
<feature type="compositionally biased region" description="Low complexity" evidence="9">
    <location>
        <begin position="28"/>
        <end position="37"/>
    </location>
</feature>
<keyword evidence="4" id="KW-0805">Transcription regulation</keyword>
<feature type="compositionally biased region" description="Basic and acidic residues" evidence="9">
    <location>
        <begin position="83"/>
        <end position="96"/>
    </location>
</feature>
<dbReference type="EMBL" id="ML978143">
    <property type="protein sequence ID" value="KAF2092749.1"/>
    <property type="molecule type" value="Genomic_DNA"/>
</dbReference>
<dbReference type="GO" id="GO:0005669">
    <property type="term" value="C:transcription factor TFIID complex"/>
    <property type="evidence" value="ECO:0007669"/>
    <property type="project" value="InterPro"/>
</dbReference>
<dbReference type="InterPro" id="IPR007900">
    <property type="entry name" value="TAF4_C"/>
</dbReference>
<gene>
    <name evidence="11" type="ORF">NA57DRAFT_82110</name>
</gene>
<comment type="caution">
    <text evidence="11">The sequence shown here is derived from an EMBL/GenBank/DDBJ whole genome shotgun (WGS) entry which is preliminary data.</text>
</comment>
<dbReference type="GO" id="GO:0006352">
    <property type="term" value="P:DNA-templated transcription initiation"/>
    <property type="evidence" value="ECO:0007669"/>
    <property type="project" value="InterPro"/>
</dbReference>
<evidence type="ECO:0000256" key="2">
    <source>
        <dbReference type="ARBA" id="ARBA00006178"/>
    </source>
</evidence>
<evidence type="ECO:0000256" key="9">
    <source>
        <dbReference type="SAM" id="MobiDB-lite"/>
    </source>
</evidence>
<evidence type="ECO:0000256" key="5">
    <source>
        <dbReference type="ARBA" id="ARBA00023163"/>
    </source>
</evidence>
<evidence type="ECO:0000256" key="8">
    <source>
        <dbReference type="ARBA" id="ARBA00031747"/>
    </source>
</evidence>
<evidence type="ECO:0000256" key="4">
    <source>
        <dbReference type="ARBA" id="ARBA00023015"/>
    </source>
</evidence>
<keyword evidence="6" id="KW-0539">Nucleus</keyword>
<feature type="region of interest" description="Disordered" evidence="9">
    <location>
        <begin position="391"/>
        <end position="444"/>
    </location>
</feature>
<dbReference type="AlphaFoldDB" id="A0A9P4I5D1"/>
<feature type="compositionally biased region" description="Low complexity" evidence="9">
    <location>
        <begin position="408"/>
        <end position="418"/>
    </location>
</feature>
<evidence type="ECO:0000256" key="6">
    <source>
        <dbReference type="ARBA" id="ARBA00023242"/>
    </source>
</evidence>
<comment type="function">
    <text evidence="7">Functions as a component of the DNA-binding general transcription factor complex TFIID. Binding of TFIID to a promoter (with or without TATA element) is the initial step in pre-initiation complex (PIC) formation. TFIID plays a key role in the regulation of gene expression by RNA polymerase II through different activities such as transcription activator interaction, core promoter recognition and selectivity, TFIIA and TFIIB interaction, chromatin modification (histone acetylation by TAF1), facilitation of DNA opening and initiation of transcription.</text>
</comment>
<dbReference type="Proteomes" id="UP000799772">
    <property type="component" value="Unassembled WGS sequence"/>
</dbReference>
<dbReference type="Pfam" id="PF05236">
    <property type="entry name" value="TAF4"/>
    <property type="match status" value="1"/>
</dbReference>
<proteinExistence type="inferred from homology"/>
<evidence type="ECO:0000256" key="3">
    <source>
        <dbReference type="ARBA" id="ARBA00017306"/>
    </source>
</evidence>
<feature type="compositionally biased region" description="Polar residues" evidence="9">
    <location>
        <begin position="311"/>
        <end position="332"/>
    </location>
</feature>
<name>A0A9P4I5D1_9PEZI</name>
<comment type="subcellular location">
    <subcellularLocation>
        <location evidence="1">Nucleus</location>
    </subcellularLocation>
</comment>
<feature type="region of interest" description="Disordered" evidence="9">
    <location>
        <begin position="311"/>
        <end position="375"/>
    </location>
</feature>
<accession>A0A9P4I5D1</accession>
<reference evidence="11" key="1">
    <citation type="journal article" date="2020" name="Stud. Mycol.">
        <title>101 Dothideomycetes genomes: a test case for predicting lifestyles and emergence of pathogens.</title>
        <authorList>
            <person name="Haridas S."/>
            <person name="Albert R."/>
            <person name="Binder M."/>
            <person name="Bloem J."/>
            <person name="Labutti K."/>
            <person name="Salamov A."/>
            <person name="Andreopoulos B."/>
            <person name="Baker S."/>
            <person name="Barry K."/>
            <person name="Bills G."/>
            <person name="Bluhm B."/>
            <person name="Cannon C."/>
            <person name="Castanera R."/>
            <person name="Culley D."/>
            <person name="Daum C."/>
            <person name="Ezra D."/>
            <person name="Gonzalez J."/>
            <person name="Henrissat B."/>
            <person name="Kuo A."/>
            <person name="Liang C."/>
            <person name="Lipzen A."/>
            <person name="Lutzoni F."/>
            <person name="Magnuson J."/>
            <person name="Mondo S."/>
            <person name="Nolan M."/>
            <person name="Ohm R."/>
            <person name="Pangilinan J."/>
            <person name="Park H.-J."/>
            <person name="Ramirez L."/>
            <person name="Alfaro M."/>
            <person name="Sun H."/>
            <person name="Tritt A."/>
            <person name="Yoshinaga Y."/>
            <person name="Zwiers L.-H."/>
            <person name="Turgeon B."/>
            <person name="Goodwin S."/>
            <person name="Spatafora J."/>
            <person name="Crous P."/>
            <person name="Grigoriev I."/>
        </authorList>
    </citation>
    <scope>NUCLEOTIDE SEQUENCE</scope>
    <source>
        <strain evidence="11">CBS 133067</strain>
    </source>
</reference>
<organism evidence="11 12">
    <name type="scientific">Rhizodiscina lignyota</name>
    <dbReference type="NCBI Taxonomy" id="1504668"/>
    <lineage>
        <taxon>Eukaryota</taxon>
        <taxon>Fungi</taxon>
        <taxon>Dikarya</taxon>
        <taxon>Ascomycota</taxon>
        <taxon>Pezizomycotina</taxon>
        <taxon>Dothideomycetes</taxon>
        <taxon>Pleosporomycetidae</taxon>
        <taxon>Aulographales</taxon>
        <taxon>Rhizodiscinaceae</taxon>
        <taxon>Rhizodiscina</taxon>
    </lineage>
</organism>
<evidence type="ECO:0000256" key="1">
    <source>
        <dbReference type="ARBA" id="ARBA00004123"/>
    </source>
</evidence>
<evidence type="ECO:0000259" key="10">
    <source>
        <dbReference type="Pfam" id="PF05236"/>
    </source>
</evidence>
<keyword evidence="5" id="KW-0804">Transcription</keyword>
<dbReference type="OrthoDB" id="21060at2759"/>
<comment type="similarity">
    <text evidence="2">Belongs to the TAF4 family.</text>
</comment>
<feature type="region of interest" description="Disordered" evidence="9">
    <location>
        <begin position="1"/>
        <end position="37"/>
    </location>
</feature>